<accession>A0A3P7LSR1</accession>
<organism evidence="2 3">
    <name type="scientific">Dibothriocephalus latus</name>
    <name type="common">Fish tapeworm</name>
    <name type="synonym">Diphyllobothrium latum</name>
    <dbReference type="NCBI Taxonomy" id="60516"/>
    <lineage>
        <taxon>Eukaryota</taxon>
        <taxon>Metazoa</taxon>
        <taxon>Spiralia</taxon>
        <taxon>Lophotrochozoa</taxon>
        <taxon>Platyhelminthes</taxon>
        <taxon>Cestoda</taxon>
        <taxon>Eucestoda</taxon>
        <taxon>Diphyllobothriidea</taxon>
        <taxon>Diphyllobothriidae</taxon>
        <taxon>Dibothriocephalus</taxon>
    </lineage>
</organism>
<proteinExistence type="predicted"/>
<evidence type="ECO:0000313" key="2">
    <source>
        <dbReference type="EMBL" id="VDN13068.1"/>
    </source>
</evidence>
<dbReference type="Proteomes" id="UP000281553">
    <property type="component" value="Unassembled WGS sequence"/>
</dbReference>
<feature type="compositionally biased region" description="Basic and acidic residues" evidence="1">
    <location>
        <begin position="13"/>
        <end position="24"/>
    </location>
</feature>
<dbReference type="EMBL" id="UYRU01055499">
    <property type="protein sequence ID" value="VDN13068.1"/>
    <property type="molecule type" value="Genomic_DNA"/>
</dbReference>
<protein>
    <submittedName>
        <fullName evidence="2">Uncharacterized protein</fullName>
    </submittedName>
</protein>
<keyword evidence="3" id="KW-1185">Reference proteome</keyword>
<gene>
    <name evidence="2" type="ORF">DILT_LOCUS8899</name>
</gene>
<evidence type="ECO:0000313" key="3">
    <source>
        <dbReference type="Proteomes" id="UP000281553"/>
    </source>
</evidence>
<sequence>MSCPRPGPAAHLETSKRRATEDLARHRHGSSSWTFYLRSPSLEKGLGGILDLLSSVSVAGEETGWSSLDPLPPIVTQTVRDIIEAG</sequence>
<name>A0A3P7LSR1_DIBLA</name>
<feature type="region of interest" description="Disordered" evidence="1">
    <location>
        <begin position="1"/>
        <end position="30"/>
    </location>
</feature>
<evidence type="ECO:0000256" key="1">
    <source>
        <dbReference type="SAM" id="MobiDB-lite"/>
    </source>
</evidence>
<reference evidence="2 3" key="1">
    <citation type="submission" date="2018-11" db="EMBL/GenBank/DDBJ databases">
        <authorList>
            <consortium name="Pathogen Informatics"/>
        </authorList>
    </citation>
    <scope>NUCLEOTIDE SEQUENCE [LARGE SCALE GENOMIC DNA]</scope>
</reference>
<dbReference type="AlphaFoldDB" id="A0A3P7LSR1"/>